<evidence type="ECO:0000256" key="4">
    <source>
        <dbReference type="HAMAP-Rule" id="MF_00171"/>
    </source>
</evidence>
<dbReference type="GO" id="GO:0003723">
    <property type="term" value="F:RNA binding"/>
    <property type="evidence" value="ECO:0007669"/>
    <property type="project" value="InterPro"/>
</dbReference>
<evidence type="ECO:0000256" key="3">
    <source>
        <dbReference type="ARBA" id="ARBA00023235"/>
    </source>
</evidence>
<dbReference type="PANTHER" id="PTHR11142:SF0">
    <property type="entry name" value="TRNA PSEUDOURIDINE SYNTHASE-LIKE 1"/>
    <property type="match status" value="1"/>
</dbReference>
<dbReference type="EC" id="5.4.99.12" evidence="4"/>
<dbReference type="InterPro" id="IPR020094">
    <property type="entry name" value="TruA/RsuA/RluB/E/F_N"/>
</dbReference>
<dbReference type="Gene3D" id="3.30.70.580">
    <property type="entry name" value="Pseudouridine synthase I, catalytic domain, N-terminal subdomain"/>
    <property type="match status" value="1"/>
</dbReference>
<keyword evidence="11" id="KW-1185">Reference proteome</keyword>
<protein>
    <recommendedName>
        <fullName evidence="4">tRNA pseudouridine synthase A</fullName>
        <ecNumber evidence="4">5.4.99.12</ecNumber>
    </recommendedName>
    <alternativeName>
        <fullName evidence="4">tRNA pseudouridine(38-40) synthase</fullName>
    </alternativeName>
    <alternativeName>
        <fullName evidence="4">tRNA pseudouridylate synthase I</fullName>
    </alternativeName>
    <alternativeName>
        <fullName evidence="4">tRNA-uridine isomerase I</fullName>
    </alternativeName>
</protein>
<evidence type="ECO:0000256" key="6">
    <source>
        <dbReference type="PIRSR" id="PIRSR001430-2"/>
    </source>
</evidence>
<dbReference type="RefSeq" id="WP_254006698.1">
    <property type="nucleotide sequence ID" value="NZ_OW659477.1"/>
</dbReference>
<feature type="binding site" evidence="4 6">
    <location>
        <position position="110"/>
    </location>
    <ligand>
        <name>substrate</name>
    </ligand>
</feature>
<dbReference type="InterPro" id="IPR020095">
    <property type="entry name" value="PsdUridine_synth_TruA_C"/>
</dbReference>
<dbReference type="InterPro" id="IPR001406">
    <property type="entry name" value="PsdUridine_synth_TruA"/>
</dbReference>
<evidence type="ECO:0000313" key="9">
    <source>
        <dbReference type="EMBL" id="CAH2763043.1"/>
    </source>
</evidence>
<evidence type="ECO:0000256" key="7">
    <source>
        <dbReference type="RuleBase" id="RU003792"/>
    </source>
</evidence>
<dbReference type="Proteomes" id="UP001154095">
    <property type="component" value="Chromosome"/>
</dbReference>
<dbReference type="InterPro" id="IPR020097">
    <property type="entry name" value="PsdUridine_synth_TruA_a/b_dom"/>
</dbReference>
<dbReference type="Gene3D" id="3.30.70.660">
    <property type="entry name" value="Pseudouridine synthase I, catalytic domain, C-terminal subdomain"/>
    <property type="match status" value="1"/>
</dbReference>
<comment type="subunit">
    <text evidence="4">Homodimer.</text>
</comment>
<feature type="domain" description="Pseudouridine synthase I TruA alpha/beta" evidence="8">
    <location>
        <begin position="142"/>
        <end position="244"/>
    </location>
</feature>
<dbReference type="PIRSF" id="PIRSF001430">
    <property type="entry name" value="tRNA_psdUrid_synth"/>
    <property type="match status" value="1"/>
</dbReference>
<dbReference type="Proteomes" id="UP001154111">
    <property type="component" value="Chromosome"/>
</dbReference>
<evidence type="ECO:0000313" key="10">
    <source>
        <dbReference type="EMBL" id="CAH2763073.1"/>
    </source>
</evidence>
<comment type="similarity">
    <text evidence="1 4 7">Belongs to the tRNA pseudouridine synthase TruA family.</text>
</comment>
<dbReference type="EMBL" id="OW659496">
    <property type="protein sequence ID" value="CAH2763043.1"/>
    <property type="molecule type" value="Genomic_DNA"/>
</dbReference>
<organism evidence="10 12">
    <name type="scientific">Erysipelothrix amsterdamensis</name>
    <dbReference type="NCBI Taxonomy" id="2929157"/>
    <lineage>
        <taxon>Bacteria</taxon>
        <taxon>Bacillati</taxon>
        <taxon>Bacillota</taxon>
        <taxon>Erysipelotrichia</taxon>
        <taxon>Erysipelotrichales</taxon>
        <taxon>Erysipelotrichaceae</taxon>
        <taxon>Erysipelothrix</taxon>
    </lineage>
</organism>
<sequence length="245" mass="27852">MMRFKATVQYDGSMFKGWQKQPSGRCVQTEIESVLTRINKVPIHISGSGRTDAGVHALGQVFHFDNVVNMDEKQLFRALNTLLPDDIKISEIQSVDSNFHARFDVVSKTYEYQLNMGTYNLFERNYVYQYNEPLDLQAMHDAMKSFVGTHDFTSFNATGLDEIKNQVRTITDFDLIVTGDHLRFVITGDGFLRYMVRMIVATCVACGSGKCDAEEITQMLKAVDKNSVSYNIDACGLYLKKVNYK</sequence>
<reference evidence="10" key="1">
    <citation type="submission" date="2022-04" db="EMBL/GenBank/DDBJ databases">
        <authorList>
            <person name="Forde T."/>
        </authorList>
    </citation>
    <scope>NUCLEOTIDE SEQUENCE</scope>
    <source>
        <strain evidence="10">A18Y016a</strain>
        <strain evidence="9">A18Y020d</strain>
    </source>
</reference>
<dbReference type="NCBIfam" id="TIGR00071">
    <property type="entry name" value="hisT_truA"/>
    <property type="match status" value="1"/>
</dbReference>
<dbReference type="GO" id="GO:0160147">
    <property type="term" value="F:tRNA pseudouridine(38-40) synthase activity"/>
    <property type="evidence" value="ECO:0007669"/>
    <property type="project" value="UniProtKB-EC"/>
</dbReference>
<name>A0AAU9VID6_9FIRM</name>
<dbReference type="CDD" id="cd02570">
    <property type="entry name" value="PseudoU_synth_EcTruA"/>
    <property type="match status" value="1"/>
</dbReference>
<evidence type="ECO:0000259" key="8">
    <source>
        <dbReference type="Pfam" id="PF01416"/>
    </source>
</evidence>
<dbReference type="Pfam" id="PF01416">
    <property type="entry name" value="PseudoU_synth_1"/>
    <property type="match status" value="2"/>
</dbReference>
<evidence type="ECO:0000313" key="12">
    <source>
        <dbReference type="Proteomes" id="UP001154111"/>
    </source>
</evidence>
<gene>
    <name evidence="4 10" type="primary">truA</name>
    <name evidence="10" type="ORF">ERYAMS2_01540</name>
    <name evidence="9" type="ORF">ERYAMS_01247</name>
</gene>
<dbReference type="AlphaFoldDB" id="A0AAU9VID6"/>
<proteinExistence type="inferred from homology"/>
<comment type="function">
    <text evidence="4">Formation of pseudouridine at positions 38, 39 and 40 in the anticodon stem and loop of transfer RNAs.</text>
</comment>
<feature type="domain" description="Pseudouridine synthase I TruA alpha/beta" evidence="8">
    <location>
        <begin position="6"/>
        <end position="104"/>
    </location>
</feature>
<dbReference type="GO" id="GO:0031119">
    <property type="term" value="P:tRNA pseudouridine synthesis"/>
    <property type="evidence" value="ECO:0007669"/>
    <property type="project" value="UniProtKB-UniRule"/>
</dbReference>
<dbReference type="EMBL" id="OW659477">
    <property type="protein sequence ID" value="CAH2763073.1"/>
    <property type="molecule type" value="Genomic_DNA"/>
</dbReference>
<dbReference type="SUPFAM" id="SSF55120">
    <property type="entry name" value="Pseudouridine synthase"/>
    <property type="match status" value="1"/>
</dbReference>
<evidence type="ECO:0000313" key="11">
    <source>
        <dbReference type="Proteomes" id="UP001154095"/>
    </source>
</evidence>
<keyword evidence="3 4" id="KW-0413">Isomerase</keyword>
<comment type="caution">
    <text evidence="4">Lacks conserved residue(s) required for the propagation of feature annotation.</text>
</comment>
<dbReference type="InterPro" id="IPR020103">
    <property type="entry name" value="PsdUridine_synth_cat_dom_sf"/>
</dbReference>
<dbReference type="FunFam" id="3.30.70.580:FF:000001">
    <property type="entry name" value="tRNA pseudouridine synthase A"/>
    <property type="match status" value="1"/>
</dbReference>
<dbReference type="HAMAP" id="MF_00171">
    <property type="entry name" value="TruA"/>
    <property type="match status" value="1"/>
</dbReference>
<feature type="active site" description="Nucleophile" evidence="4 5">
    <location>
        <position position="52"/>
    </location>
</feature>
<keyword evidence="2 4" id="KW-0819">tRNA processing</keyword>
<accession>A0AAU9VID6</accession>
<dbReference type="PANTHER" id="PTHR11142">
    <property type="entry name" value="PSEUDOURIDYLATE SYNTHASE"/>
    <property type="match status" value="1"/>
</dbReference>
<evidence type="ECO:0000256" key="1">
    <source>
        <dbReference type="ARBA" id="ARBA00009375"/>
    </source>
</evidence>
<evidence type="ECO:0000256" key="2">
    <source>
        <dbReference type="ARBA" id="ARBA00022694"/>
    </source>
</evidence>
<evidence type="ECO:0000256" key="5">
    <source>
        <dbReference type="PIRSR" id="PIRSR001430-1"/>
    </source>
</evidence>
<comment type="catalytic activity">
    <reaction evidence="4 7">
        <text>uridine(38/39/40) in tRNA = pseudouridine(38/39/40) in tRNA</text>
        <dbReference type="Rhea" id="RHEA:22376"/>
        <dbReference type="Rhea" id="RHEA-COMP:10085"/>
        <dbReference type="Rhea" id="RHEA-COMP:10087"/>
        <dbReference type="ChEBI" id="CHEBI:65314"/>
        <dbReference type="ChEBI" id="CHEBI:65315"/>
        <dbReference type="EC" id="5.4.99.12"/>
    </reaction>
</comment>